<name>A0ABT5M9U6_9BURK</name>
<evidence type="ECO:0000313" key="7">
    <source>
        <dbReference type="Proteomes" id="UP001528672"/>
    </source>
</evidence>
<evidence type="ECO:0000259" key="5">
    <source>
        <dbReference type="PROSITE" id="PS50931"/>
    </source>
</evidence>
<evidence type="ECO:0000256" key="4">
    <source>
        <dbReference type="ARBA" id="ARBA00023163"/>
    </source>
</evidence>
<dbReference type="InterPro" id="IPR005119">
    <property type="entry name" value="LysR_subst-bd"/>
</dbReference>
<dbReference type="PANTHER" id="PTHR30537:SF5">
    <property type="entry name" value="HTH-TYPE TRANSCRIPTIONAL ACTIVATOR TTDR-RELATED"/>
    <property type="match status" value="1"/>
</dbReference>
<dbReference type="SUPFAM" id="SSF53850">
    <property type="entry name" value="Periplasmic binding protein-like II"/>
    <property type="match status" value="1"/>
</dbReference>
<dbReference type="SUPFAM" id="SSF46785">
    <property type="entry name" value="Winged helix' DNA-binding domain"/>
    <property type="match status" value="1"/>
</dbReference>
<comment type="similarity">
    <text evidence="1">Belongs to the LysR transcriptional regulatory family.</text>
</comment>
<dbReference type="RefSeq" id="WP_273924879.1">
    <property type="nucleotide sequence ID" value="NZ_JAQSIO010000001.1"/>
</dbReference>
<dbReference type="Gene3D" id="1.10.10.10">
    <property type="entry name" value="Winged helix-like DNA-binding domain superfamily/Winged helix DNA-binding domain"/>
    <property type="match status" value="1"/>
</dbReference>
<keyword evidence="7" id="KW-1185">Reference proteome</keyword>
<dbReference type="PRINTS" id="PR00039">
    <property type="entry name" value="HTHLYSR"/>
</dbReference>
<sequence>MDEQDPFSGIAVFVAAARAGTFTKAGDQLGLTKSAVGKAITRLETRLGFKLFHRTTRLTRLTSDGEAYLAACLSALDEVTAAQTALSSSNQVLSGLLHIDMPVAFGRRVLLPALMDIVRPHPGISLTLSFTDATSDLLREDVDLAIRFGRLADSSHLVARRLAQQRRVICASPAYLRRYGTPATLADLSEHRCIVGTSHGPPLSWSVRVGDQPGLYTPHATHQLSDGEALVDAAVAGLGLLQLPVSMVRERIAAGELQEVLSEVAGPDVEIHAVWPHRGPLSPRLRYVVDQLLAVAATGRFD</sequence>
<dbReference type="InterPro" id="IPR036388">
    <property type="entry name" value="WH-like_DNA-bd_sf"/>
</dbReference>
<comment type="caution">
    <text evidence="6">The sequence shown here is derived from an EMBL/GenBank/DDBJ whole genome shotgun (WGS) entry which is preliminary data.</text>
</comment>
<evidence type="ECO:0000256" key="1">
    <source>
        <dbReference type="ARBA" id="ARBA00009437"/>
    </source>
</evidence>
<dbReference type="InterPro" id="IPR000847">
    <property type="entry name" value="LysR_HTH_N"/>
</dbReference>
<dbReference type="Pfam" id="PF03466">
    <property type="entry name" value="LysR_substrate"/>
    <property type="match status" value="1"/>
</dbReference>
<keyword evidence="4" id="KW-0804">Transcription</keyword>
<dbReference type="InterPro" id="IPR036390">
    <property type="entry name" value="WH_DNA-bd_sf"/>
</dbReference>
<keyword evidence="3" id="KW-0238">DNA-binding</keyword>
<dbReference type="EMBL" id="JAQSIO010000001">
    <property type="protein sequence ID" value="MDD0813356.1"/>
    <property type="molecule type" value="Genomic_DNA"/>
</dbReference>
<proteinExistence type="inferred from homology"/>
<evidence type="ECO:0000256" key="2">
    <source>
        <dbReference type="ARBA" id="ARBA00023015"/>
    </source>
</evidence>
<evidence type="ECO:0000313" key="6">
    <source>
        <dbReference type="EMBL" id="MDD0813356.1"/>
    </source>
</evidence>
<dbReference type="Pfam" id="PF00126">
    <property type="entry name" value="HTH_1"/>
    <property type="match status" value="1"/>
</dbReference>
<dbReference type="PROSITE" id="PS50931">
    <property type="entry name" value="HTH_LYSR"/>
    <property type="match status" value="1"/>
</dbReference>
<keyword evidence="2" id="KW-0805">Transcription regulation</keyword>
<dbReference type="CDD" id="cd08475">
    <property type="entry name" value="PBP2_CrgA_like_6"/>
    <property type="match status" value="1"/>
</dbReference>
<dbReference type="InterPro" id="IPR058163">
    <property type="entry name" value="LysR-type_TF_proteobact-type"/>
</dbReference>
<gene>
    <name evidence="6" type="ORF">PSQ39_01810</name>
</gene>
<organism evidence="6 7">
    <name type="scientific">Curvibacter microcysteis</name>
    <dbReference type="NCBI Taxonomy" id="3026419"/>
    <lineage>
        <taxon>Bacteria</taxon>
        <taxon>Pseudomonadati</taxon>
        <taxon>Pseudomonadota</taxon>
        <taxon>Betaproteobacteria</taxon>
        <taxon>Burkholderiales</taxon>
        <taxon>Comamonadaceae</taxon>
        <taxon>Curvibacter</taxon>
    </lineage>
</organism>
<dbReference type="Gene3D" id="3.40.190.290">
    <property type="match status" value="1"/>
</dbReference>
<protein>
    <submittedName>
        <fullName evidence="6">LysR family transcriptional regulator</fullName>
    </submittedName>
</protein>
<reference evidence="6 7" key="1">
    <citation type="submission" date="2023-02" db="EMBL/GenBank/DDBJ databases">
        <title>Bacterial whole genome sequence for Curvibacter sp. HBC28.</title>
        <authorList>
            <person name="Le V."/>
            <person name="Ko S.-R."/>
            <person name="Ahn C.-Y."/>
            <person name="Oh H.-M."/>
        </authorList>
    </citation>
    <scope>NUCLEOTIDE SEQUENCE [LARGE SCALE GENOMIC DNA]</scope>
    <source>
        <strain evidence="6 7">HBC28</strain>
    </source>
</reference>
<dbReference type="PANTHER" id="PTHR30537">
    <property type="entry name" value="HTH-TYPE TRANSCRIPTIONAL REGULATOR"/>
    <property type="match status" value="1"/>
</dbReference>
<dbReference type="Proteomes" id="UP001528672">
    <property type="component" value="Unassembled WGS sequence"/>
</dbReference>
<feature type="domain" description="HTH lysR-type" evidence="5">
    <location>
        <begin position="1"/>
        <end position="62"/>
    </location>
</feature>
<accession>A0ABT5M9U6</accession>
<evidence type="ECO:0000256" key="3">
    <source>
        <dbReference type="ARBA" id="ARBA00023125"/>
    </source>
</evidence>